<dbReference type="EMBL" id="SMKO01000090">
    <property type="protein sequence ID" value="TDD00627.1"/>
    <property type="molecule type" value="Genomic_DNA"/>
</dbReference>
<gene>
    <name evidence="2" type="ORF">E1292_28195</name>
</gene>
<sequence>MTRHRMGLAARLSTITAAVSLAGAAALASPAGAVTLDKPPPGCTVAVKTMENHSVGQRTMVGRATVKCKSALRPLISLSLHKGDKVKAKGRKDCGKDLTCVGWTDTVFRASGNDWCTLAVVNWGGTETMKWDCL</sequence>
<comment type="caution">
    <text evidence="2">The sequence shown here is derived from an EMBL/GenBank/DDBJ whole genome shotgun (WGS) entry which is preliminary data.</text>
</comment>
<evidence type="ECO:0008006" key="4">
    <source>
        <dbReference type="Google" id="ProtNLM"/>
    </source>
</evidence>
<accession>A0A4R4VAX3</accession>
<proteinExistence type="predicted"/>
<name>A0A4R4VAX3_9ACTN</name>
<evidence type="ECO:0000313" key="3">
    <source>
        <dbReference type="Proteomes" id="UP000295258"/>
    </source>
</evidence>
<keyword evidence="1" id="KW-0732">Signal</keyword>
<protein>
    <recommendedName>
        <fullName evidence="4">Secreted protein</fullName>
    </recommendedName>
</protein>
<evidence type="ECO:0000256" key="1">
    <source>
        <dbReference type="SAM" id="SignalP"/>
    </source>
</evidence>
<dbReference type="Proteomes" id="UP000295258">
    <property type="component" value="Unassembled WGS sequence"/>
</dbReference>
<feature type="signal peptide" evidence="1">
    <location>
        <begin position="1"/>
        <end position="33"/>
    </location>
</feature>
<organism evidence="2 3">
    <name type="scientific">Nonomuraea deserti</name>
    <dbReference type="NCBI Taxonomy" id="1848322"/>
    <lineage>
        <taxon>Bacteria</taxon>
        <taxon>Bacillati</taxon>
        <taxon>Actinomycetota</taxon>
        <taxon>Actinomycetes</taxon>
        <taxon>Streptosporangiales</taxon>
        <taxon>Streptosporangiaceae</taxon>
        <taxon>Nonomuraea</taxon>
    </lineage>
</organism>
<dbReference type="AlphaFoldDB" id="A0A4R4VAX3"/>
<dbReference type="RefSeq" id="WP_132598274.1">
    <property type="nucleotide sequence ID" value="NZ_SMKO01000090.1"/>
</dbReference>
<evidence type="ECO:0000313" key="2">
    <source>
        <dbReference type="EMBL" id="TDD00627.1"/>
    </source>
</evidence>
<keyword evidence="3" id="KW-1185">Reference proteome</keyword>
<reference evidence="2 3" key="1">
    <citation type="submission" date="2019-03" db="EMBL/GenBank/DDBJ databases">
        <title>Draft genome sequences of novel Actinobacteria.</title>
        <authorList>
            <person name="Sahin N."/>
            <person name="Ay H."/>
            <person name="Saygin H."/>
        </authorList>
    </citation>
    <scope>NUCLEOTIDE SEQUENCE [LARGE SCALE GENOMIC DNA]</scope>
    <source>
        <strain evidence="2 3">KC310</strain>
    </source>
</reference>
<feature type="chain" id="PRO_5020998014" description="Secreted protein" evidence="1">
    <location>
        <begin position="34"/>
        <end position="134"/>
    </location>
</feature>